<dbReference type="WBParaSite" id="sdigi.contig161.g5456.t1">
    <property type="protein sequence ID" value="sdigi.contig161.g5456.t1"/>
    <property type="gene ID" value="sdigi.contig161.g5456"/>
</dbReference>
<evidence type="ECO:0000256" key="12">
    <source>
        <dbReference type="SAM" id="MobiDB-lite"/>
    </source>
</evidence>
<evidence type="ECO:0000256" key="2">
    <source>
        <dbReference type="ARBA" id="ARBA00010260"/>
    </source>
</evidence>
<dbReference type="GO" id="GO:0009986">
    <property type="term" value="C:cell surface"/>
    <property type="evidence" value="ECO:0007669"/>
    <property type="project" value="TreeGrafter"/>
</dbReference>
<evidence type="ECO:0000256" key="6">
    <source>
        <dbReference type="ARBA" id="ARBA00022974"/>
    </source>
</evidence>
<accession>A0A915PNP0</accession>
<dbReference type="GO" id="GO:1905475">
    <property type="term" value="P:regulation of protein localization to membrane"/>
    <property type="evidence" value="ECO:0007669"/>
    <property type="project" value="TreeGrafter"/>
</dbReference>
<comment type="subcellular location">
    <subcellularLocation>
        <location evidence="1">Cell membrane</location>
        <topology evidence="1">Lipid-anchor</topology>
        <topology evidence="1">GPI-anchor</topology>
    </subcellularLocation>
</comment>
<keyword evidence="13" id="KW-1185">Reference proteome</keyword>
<dbReference type="GO" id="GO:0098552">
    <property type="term" value="C:side of membrane"/>
    <property type="evidence" value="ECO:0007669"/>
    <property type="project" value="UniProtKB-KW"/>
</dbReference>
<proteinExistence type="inferred from homology"/>
<evidence type="ECO:0000313" key="14">
    <source>
        <dbReference type="WBParaSite" id="sdigi.contig161.g5456.t1"/>
    </source>
</evidence>
<evidence type="ECO:0000256" key="10">
    <source>
        <dbReference type="ARBA" id="ARBA00023288"/>
    </source>
</evidence>
<evidence type="ECO:0000256" key="11">
    <source>
        <dbReference type="RuleBase" id="RU003518"/>
    </source>
</evidence>
<dbReference type="GO" id="GO:0009966">
    <property type="term" value="P:regulation of signal transduction"/>
    <property type="evidence" value="ECO:0007669"/>
    <property type="project" value="InterPro"/>
</dbReference>
<keyword evidence="7" id="KW-0472">Membrane</keyword>
<dbReference type="InterPro" id="IPR001863">
    <property type="entry name" value="Glypican"/>
</dbReference>
<sequence length="453" mass="50453">MFTRTYGALYQSHTQIFVKLFDELQEFYSESKYTPLKPILDRFFFDLFRTLLHILNPTDEIREDKSDCLKNSLALEAFGDIPLKMARQVERSLGAAKCLVHALKSSSDILQDVLQKELPTNCHVTATKMKYCAQCLPNPGSSTIGKTLKPCQMYCFNTINECFADYIVIENTWQQFIEALTKLAARLRGPYNVMAVLIPLAVQISESIMVFQEKAPAISARIARKCLRKDNGQSLKRETIPFKTSSESLPDFSSALSDAQSELLSSFVEKVRGTSGFWKVGPRLACINLTWIATTSDDLCWDGTKIVDNLKVTDEVSDNGIGSNFTTSVFLMERLKLLMLSNQLLESYEGRAYNDSIDVDVESSGNGDSYASVDDEDGDEFRDEGSGFDENQGAIVVDVAGSHRDITELATEESDIRNRSTIAPEPSVTLPMPHLEIAKISAAQKSETILEAS</sequence>
<evidence type="ECO:0000256" key="9">
    <source>
        <dbReference type="ARBA" id="ARBA00023207"/>
    </source>
</evidence>
<dbReference type="Pfam" id="PF01153">
    <property type="entry name" value="Glypican"/>
    <property type="match status" value="1"/>
</dbReference>
<dbReference type="AlphaFoldDB" id="A0A915PNP0"/>
<evidence type="ECO:0000256" key="1">
    <source>
        <dbReference type="ARBA" id="ARBA00004609"/>
    </source>
</evidence>
<dbReference type="PANTHER" id="PTHR10822">
    <property type="entry name" value="GLYPICAN"/>
    <property type="match status" value="1"/>
</dbReference>
<keyword evidence="6" id="KW-0654">Proteoglycan</keyword>
<feature type="region of interest" description="Disordered" evidence="12">
    <location>
        <begin position="359"/>
        <end position="388"/>
    </location>
</feature>
<dbReference type="GO" id="GO:0016477">
    <property type="term" value="P:cell migration"/>
    <property type="evidence" value="ECO:0007669"/>
    <property type="project" value="TreeGrafter"/>
</dbReference>
<keyword evidence="4" id="KW-0336">GPI-anchor</keyword>
<name>A0A915PNP0_9BILA</name>
<dbReference type="Proteomes" id="UP000887581">
    <property type="component" value="Unplaced"/>
</dbReference>
<evidence type="ECO:0000256" key="8">
    <source>
        <dbReference type="ARBA" id="ARBA00023180"/>
    </source>
</evidence>
<keyword evidence="5" id="KW-0732">Signal</keyword>
<reference evidence="14" key="1">
    <citation type="submission" date="2022-11" db="UniProtKB">
        <authorList>
            <consortium name="WormBaseParasite"/>
        </authorList>
    </citation>
    <scope>IDENTIFICATION</scope>
</reference>
<dbReference type="GO" id="GO:0005886">
    <property type="term" value="C:plasma membrane"/>
    <property type="evidence" value="ECO:0007669"/>
    <property type="project" value="UniProtKB-SubCell"/>
</dbReference>
<evidence type="ECO:0000313" key="13">
    <source>
        <dbReference type="Proteomes" id="UP000887581"/>
    </source>
</evidence>
<feature type="compositionally biased region" description="Acidic residues" evidence="12">
    <location>
        <begin position="373"/>
        <end position="382"/>
    </location>
</feature>
<evidence type="ECO:0000256" key="7">
    <source>
        <dbReference type="ARBA" id="ARBA00023136"/>
    </source>
</evidence>
<keyword evidence="9" id="KW-0357">Heparan sulfate</keyword>
<keyword evidence="10" id="KW-0449">Lipoprotein</keyword>
<evidence type="ECO:0000256" key="5">
    <source>
        <dbReference type="ARBA" id="ARBA00022729"/>
    </source>
</evidence>
<keyword evidence="3" id="KW-1003">Cell membrane</keyword>
<dbReference type="PANTHER" id="PTHR10822:SF29">
    <property type="entry name" value="DIVISION ABNORMALLY DELAYED PROTEIN"/>
    <property type="match status" value="1"/>
</dbReference>
<evidence type="ECO:0000256" key="4">
    <source>
        <dbReference type="ARBA" id="ARBA00022622"/>
    </source>
</evidence>
<evidence type="ECO:0000256" key="3">
    <source>
        <dbReference type="ARBA" id="ARBA00022475"/>
    </source>
</evidence>
<comment type="similarity">
    <text evidence="2 11">Belongs to the glypican family.</text>
</comment>
<protein>
    <submittedName>
        <fullName evidence="14">Uncharacterized protein</fullName>
    </submittedName>
</protein>
<dbReference type="GO" id="GO:0005576">
    <property type="term" value="C:extracellular region"/>
    <property type="evidence" value="ECO:0007669"/>
    <property type="project" value="TreeGrafter"/>
</dbReference>
<keyword evidence="8" id="KW-0325">Glycoprotein</keyword>
<organism evidence="13 14">
    <name type="scientific">Setaria digitata</name>
    <dbReference type="NCBI Taxonomy" id="48799"/>
    <lineage>
        <taxon>Eukaryota</taxon>
        <taxon>Metazoa</taxon>
        <taxon>Ecdysozoa</taxon>
        <taxon>Nematoda</taxon>
        <taxon>Chromadorea</taxon>
        <taxon>Rhabditida</taxon>
        <taxon>Spirurina</taxon>
        <taxon>Spiruromorpha</taxon>
        <taxon>Filarioidea</taxon>
        <taxon>Setariidae</taxon>
        <taxon>Setaria</taxon>
    </lineage>
</organism>